<dbReference type="Proteomes" id="UP001205998">
    <property type="component" value="Unassembled WGS sequence"/>
</dbReference>
<dbReference type="GO" id="GO:0016491">
    <property type="term" value="F:oxidoreductase activity"/>
    <property type="evidence" value="ECO:0007669"/>
    <property type="project" value="TreeGrafter"/>
</dbReference>
<dbReference type="FunFam" id="3.10.110.10:FF:000012">
    <property type="entry name" value="Ubiquitin-conjugating enzyme E2 variant 2"/>
    <property type="match status" value="1"/>
</dbReference>
<evidence type="ECO:0000256" key="7">
    <source>
        <dbReference type="SAM" id="Phobius"/>
    </source>
</evidence>
<dbReference type="InterPro" id="IPR052601">
    <property type="entry name" value="Plasmalogen_desaturase"/>
</dbReference>
<feature type="transmembrane region" description="Helical" evidence="7">
    <location>
        <begin position="64"/>
        <end position="87"/>
    </location>
</feature>
<reference evidence="9" key="1">
    <citation type="submission" date="2018-07" db="EMBL/GenBank/DDBJ databases">
        <title>Comparative genomics of catfishes provides insights into carnivory and benthic adaptation.</title>
        <authorList>
            <person name="Zhang Y."/>
            <person name="Wang D."/>
            <person name="Peng Z."/>
            <person name="Zheng S."/>
            <person name="Shao F."/>
            <person name="Tao W."/>
        </authorList>
    </citation>
    <scope>NUCLEOTIDE SEQUENCE</scope>
    <source>
        <strain evidence="9">Chongqing</strain>
    </source>
</reference>
<dbReference type="AlphaFoldDB" id="A0AAD5A6Y0"/>
<comment type="caution">
    <text evidence="9">The sequence shown here is derived from an EMBL/GenBank/DDBJ whole genome shotgun (WGS) entry which is preliminary data.</text>
</comment>
<keyword evidence="5 7" id="KW-1133">Transmembrane helix</keyword>
<protein>
    <submittedName>
        <fullName evidence="9">Transmembrane protein 189</fullName>
    </submittedName>
</protein>
<comment type="similarity">
    <text evidence="2">Belongs to the fatty acid desaturase CarF family.</text>
</comment>
<dbReference type="Pfam" id="PF10520">
    <property type="entry name" value="Lipid_desat"/>
    <property type="match status" value="1"/>
</dbReference>
<evidence type="ECO:0000313" key="9">
    <source>
        <dbReference type="EMBL" id="KAI5610297.1"/>
    </source>
</evidence>
<evidence type="ECO:0000256" key="5">
    <source>
        <dbReference type="ARBA" id="ARBA00022989"/>
    </source>
</evidence>
<keyword evidence="10" id="KW-1185">Reference proteome</keyword>
<dbReference type="PROSITE" id="PS50127">
    <property type="entry name" value="UBC_2"/>
    <property type="match status" value="1"/>
</dbReference>
<accession>A0AAD5A6Y0</accession>
<feature type="non-terminal residue" evidence="9">
    <location>
        <position position="359"/>
    </location>
</feature>
<dbReference type="InterPro" id="IPR000608">
    <property type="entry name" value="UBC"/>
</dbReference>
<dbReference type="Gene3D" id="3.10.110.10">
    <property type="entry name" value="Ubiquitin Conjugating Enzyme"/>
    <property type="match status" value="1"/>
</dbReference>
<keyword evidence="6 7" id="KW-0472">Membrane</keyword>
<sequence length="359" mass="41332">EESESSSPARASARWGPQHAGARELANLYSPGKRCQEWISVILCFTLMAFNFFYLLAHFHLGHVWYILLGIGILTADFASGLVHWGADTWGSVDLPIIGKAFIRPFREHHIDPTAITRHDFIETNGDNCMLTIIPLAHMAYNFHTLTPAEIYYIFPLYCYLYSLGIFVTLTNQIHKWSHTYFGLPRWVTFLQDCHIILPRKHHRVHHVAPHETYFCITTGVKVPRNFRLLEELEEGQKGVGDGTVSWGLEDDDDMTLTRWRGMIIGPPRTIYENRMYSLRVECGPRYPETPPFVRFVTKINLNGVHNSSGVVEPRAVSSLAKWQDSYSIRVVLQELRRLMMCKENMKLPQPPEGQIYTN</sequence>
<evidence type="ECO:0000313" key="10">
    <source>
        <dbReference type="Proteomes" id="UP001205998"/>
    </source>
</evidence>
<dbReference type="InterPro" id="IPR019547">
    <property type="entry name" value="Lipid_desat"/>
</dbReference>
<dbReference type="CDD" id="cd23807">
    <property type="entry name" value="UEV_UBE2V"/>
    <property type="match status" value="1"/>
</dbReference>
<feature type="domain" description="UBC core" evidence="8">
    <location>
        <begin position="224"/>
        <end position="359"/>
    </location>
</feature>
<dbReference type="InterPro" id="IPR016135">
    <property type="entry name" value="UBQ-conjugating_enzyme/RWD"/>
</dbReference>
<dbReference type="GO" id="GO:0016020">
    <property type="term" value="C:membrane"/>
    <property type="evidence" value="ECO:0007669"/>
    <property type="project" value="UniProtKB-SubCell"/>
</dbReference>
<keyword evidence="4" id="KW-0833">Ubl conjugation pathway</keyword>
<evidence type="ECO:0000256" key="4">
    <source>
        <dbReference type="ARBA" id="ARBA00022786"/>
    </source>
</evidence>
<evidence type="ECO:0000256" key="2">
    <source>
        <dbReference type="ARBA" id="ARBA00007620"/>
    </source>
</evidence>
<evidence type="ECO:0000256" key="3">
    <source>
        <dbReference type="ARBA" id="ARBA00022692"/>
    </source>
</evidence>
<feature type="non-terminal residue" evidence="9">
    <location>
        <position position="1"/>
    </location>
</feature>
<organism evidence="9 10">
    <name type="scientific">Silurus asotus</name>
    <name type="common">Amur catfish</name>
    <name type="synonym">Parasilurus asotus</name>
    <dbReference type="NCBI Taxonomy" id="30991"/>
    <lineage>
        <taxon>Eukaryota</taxon>
        <taxon>Metazoa</taxon>
        <taxon>Chordata</taxon>
        <taxon>Craniata</taxon>
        <taxon>Vertebrata</taxon>
        <taxon>Euteleostomi</taxon>
        <taxon>Actinopterygii</taxon>
        <taxon>Neopterygii</taxon>
        <taxon>Teleostei</taxon>
        <taxon>Ostariophysi</taxon>
        <taxon>Siluriformes</taxon>
        <taxon>Siluridae</taxon>
        <taxon>Silurus</taxon>
    </lineage>
</organism>
<evidence type="ECO:0000256" key="1">
    <source>
        <dbReference type="ARBA" id="ARBA00004141"/>
    </source>
</evidence>
<dbReference type="EMBL" id="MU574226">
    <property type="protein sequence ID" value="KAI5610297.1"/>
    <property type="molecule type" value="Genomic_DNA"/>
</dbReference>
<feature type="transmembrane region" description="Helical" evidence="7">
    <location>
        <begin position="38"/>
        <end position="57"/>
    </location>
</feature>
<name>A0AAD5A6Y0_SILAS</name>
<feature type="transmembrane region" description="Helical" evidence="7">
    <location>
        <begin position="151"/>
        <end position="170"/>
    </location>
</feature>
<dbReference type="PANTHER" id="PTHR48177">
    <property type="entry name" value="TRANSMEMBRANE PROTEIN 189"/>
    <property type="match status" value="1"/>
</dbReference>
<evidence type="ECO:0000259" key="8">
    <source>
        <dbReference type="PROSITE" id="PS50127"/>
    </source>
</evidence>
<dbReference type="PANTHER" id="PTHR48177:SF1">
    <property type="entry name" value="PLASMANYLETHANOLAMINE DESATURASE 1"/>
    <property type="match status" value="1"/>
</dbReference>
<keyword evidence="3 7" id="KW-0812">Transmembrane</keyword>
<dbReference type="Pfam" id="PF00179">
    <property type="entry name" value="UQ_con"/>
    <property type="match status" value="1"/>
</dbReference>
<proteinExistence type="inferred from homology"/>
<dbReference type="SUPFAM" id="SSF54495">
    <property type="entry name" value="UBC-like"/>
    <property type="match status" value="1"/>
</dbReference>
<dbReference type="SMART" id="SM00212">
    <property type="entry name" value="UBCc"/>
    <property type="match status" value="1"/>
</dbReference>
<gene>
    <name evidence="9" type="ORF">C0J50_5120</name>
</gene>
<evidence type="ECO:0000256" key="6">
    <source>
        <dbReference type="ARBA" id="ARBA00023136"/>
    </source>
</evidence>
<comment type="subcellular location">
    <subcellularLocation>
        <location evidence="1">Membrane</location>
        <topology evidence="1">Multi-pass membrane protein</topology>
    </subcellularLocation>
</comment>